<protein>
    <submittedName>
        <fullName evidence="3">3-hexulose-6-phosphate synthase</fullName>
    </submittedName>
</protein>
<dbReference type="GO" id="GO:0006207">
    <property type="term" value="P:'de novo' pyrimidine nucleobase biosynthetic process"/>
    <property type="evidence" value="ECO:0007669"/>
    <property type="project" value="InterPro"/>
</dbReference>
<proteinExistence type="predicted"/>
<dbReference type="GO" id="GO:0004590">
    <property type="term" value="F:orotidine-5'-phosphate decarboxylase activity"/>
    <property type="evidence" value="ECO:0007669"/>
    <property type="project" value="InterPro"/>
</dbReference>
<name>A0A6G8ATU6_9ENTE</name>
<feature type="domain" description="Orotidine 5'-phosphate decarboxylase" evidence="2">
    <location>
        <begin position="2"/>
        <end position="202"/>
    </location>
</feature>
<dbReference type="InterPro" id="IPR011060">
    <property type="entry name" value="RibuloseP-bd_barrel"/>
</dbReference>
<keyword evidence="1" id="KW-0456">Lyase</keyword>
<evidence type="ECO:0000259" key="2">
    <source>
        <dbReference type="SMART" id="SM00934"/>
    </source>
</evidence>
<dbReference type="RefSeq" id="WP_166034490.1">
    <property type="nucleotide sequence ID" value="NZ_CP049887.1"/>
</dbReference>
<dbReference type="InterPro" id="IPR013785">
    <property type="entry name" value="Aldolase_TIM"/>
</dbReference>
<dbReference type="Gene3D" id="3.20.20.70">
    <property type="entry name" value="Aldolase class I"/>
    <property type="match status" value="1"/>
</dbReference>
<reference evidence="3 4" key="1">
    <citation type="submission" date="2020-03" db="EMBL/GenBank/DDBJ databases">
        <title>Vagococcus sp. nov., isolated from beetles.</title>
        <authorList>
            <person name="Hyun D.-W."/>
            <person name="Bae J.-W."/>
        </authorList>
    </citation>
    <scope>NUCLEOTIDE SEQUENCE [LARGE SCALE GENOMIC DNA]</scope>
    <source>
        <strain evidence="3 4">HDW17B</strain>
    </source>
</reference>
<dbReference type="AlphaFoldDB" id="A0A6G8ATU6"/>
<evidence type="ECO:0000313" key="4">
    <source>
        <dbReference type="Proteomes" id="UP000501747"/>
    </source>
</evidence>
<dbReference type="SUPFAM" id="SSF51366">
    <property type="entry name" value="Ribulose-phoshate binding barrel"/>
    <property type="match status" value="1"/>
</dbReference>
<dbReference type="PANTHER" id="PTHR35039">
    <property type="entry name" value="3-KETO-L-GULONATE-6-PHOSPHATE DECARBOXYLASE SGBH-RELATED"/>
    <property type="match status" value="1"/>
</dbReference>
<sequence length="207" mass="22838">MKLQVAIDRVSLAEAVTLASQLNGKVDIIEMGTSLIKDYGNEAIVKLRAALPDSQLLSDIKTIDEGEYEFNQGFKNGADILTVMGASSLDTIRLCEKVSKEYQKTMMIDLLEVGETKIEKLQEFKSAIFCLHHSIDKSDSWNVVETVSEFHAKFPEIQRLAIAGGIDLSQAEALKKQGLMEIIIVGSSITKAVDSIREAKKFMEVIA</sequence>
<evidence type="ECO:0000256" key="1">
    <source>
        <dbReference type="ARBA" id="ARBA00023239"/>
    </source>
</evidence>
<evidence type="ECO:0000313" key="3">
    <source>
        <dbReference type="EMBL" id="QIL48343.1"/>
    </source>
</evidence>
<keyword evidence="4" id="KW-1185">Reference proteome</keyword>
<dbReference type="SMART" id="SM00934">
    <property type="entry name" value="OMPdecase"/>
    <property type="match status" value="1"/>
</dbReference>
<gene>
    <name evidence="3" type="ORF">G7082_07465</name>
</gene>
<organism evidence="3 4">
    <name type="scientific">Vagococcus hydrophili</name>
    <dbReference type="NCBI Taxonomy" id="2714947"/>
    <lineage>
        <taxon>Bacteria</taxon>
        <taxon>Bacillati</taxon>
        <taxon>Bacillota</taxon>
        <taxon>Bacilli</taxon>
        <taxon>Lactobacillales</taxon>
        <taxon>Enterococcaceae</taxon>
        <taxon>Vagococcus</taxon>
    </lineage>
</organism>
<dbReference type="InterPro" id="IPR001754">
    <property type="entry name" value="OMPdeCOase_dom"/>
</dbReference>
<dbReference type="GO" id="GO:0019854">
    <property type="term" value="P:L-ascorbic acid catabolic process"/>
    <property type="evidence" value="ECO:0007669"/>
    <property type="project" value="TreeGrafter"/>
</dbReference>
<dbReference type="Proteomes" id="UP000501747">
    <property type="component" value="Chromosome"/>
</dbReference>
<dbReference type="Pfam" id="PF00215">
    <property type="entry name" value="OMPdecase"/>
    <property type="match status" value="1"/>
</dbReference>
<accession>A0A6G8ATU6</accession>
<dbReference type="PANTHER" id="PTHR35039:SF3">
    <property type="entry name" value="3-KETO-L-GULONATE-6-PHOSPHATE DECARBOXYLASE SGBH-RELATED"/>
    <property type="match status" value="1"/>
</dbReference>
<dbReference type="GO" id="GO:0033982">
    <property type="term" value="F:3-dehydro-L-gulonate-6-phosphate decarboxylase activity"/>
    <property type="evidence" value="ECO:0007669"/>
    <property type="project" value="TreeGrafter"/>
</dbReference>
<dbReference type="KEGG" id="vhy:G7082_07465"/>
<dbReference type="EMBL" id="CP049887">
    <property type="protein sequence ID" value="QIL48343.1"/>
    <property type="molecule type" value="Genomic_DNA"/>
</dbReference>